<evidence type="ECO:0000256" key="2">
    <source>
        <dbReference type="ARBA" id="ARBA00022747"/>
    </source>
</evidence>
<reference evidence="5 6" key="2">
    <citation type="submission" date="2020-07" db="EMBL/GenBank/DDBJ databases">
        <title>Bacterial metabolism rescues the inhibition of intestinal drug absorption by food and drug additives.</title>
        <authorList>
            <person name="Zou L."/>
            <person name="Spanogiannopoulos P."/>
            <person name="Chien H.-C."/>
            <person name="Pieper L.M."/>
            <person name="Cai W."/>
            <person name="Khuri N."/>
            <person name="Pottel J."/>
            <person name="Vora B."/>
            <person name="Ni Z."/>
            <person name="Tsakalozou E."/>
            <person name="Zhang W."/>
            <person name="Shoichet B.K."/>
            <person name="Giacomini K.M."/>
            <person name="Turnbaugh P.J."/>
        </authorList>
    </citation>
    <scope>NUCLEOTIDE SEQUENCE [LARGE SCALE GENOMIC DNA]</scope>
    <source>
        <strain evidence="5 6">B33</strain>
    </source>
</reference>
<dbReference type="PANTHER" id="PTHR30408:SF13">
    <property type="entry name" value="TYPE I RESTRICTION ENZYME HINDI SPECIFICITY SUBUNIT"/>
    <property type="match status" value="1"/>
</dbReference>
<feature type="domain" description="Type I restriction modification DNA specificity" evidence="4">
    <location>
        <begin position="169"/>
        <end position="317"/>
    </location>
</feature>
<keyword evidence="5" id="KW-0378">Hydrolase</keyword>
<keyword evidence="2" id="KW-0680">Restriction system</keyword>
<dbReference type="GO" id="GO:0003677">
    <property type="term" value="F:DNA binding"/>
    <property type="evidence" value="ECO:0007669"/>
    <property type="project" value="UniProtKB-KW"/>
</dbReference>
<dbReference type="GO" id="GO:0009307">
    <property type="term" value="P:DNA restriction-modification system"/>
    <property type="evidence" value="ECO:0007669"/>
    <property type="project" value="UniProtKB-KW"/>
</dbReference>
<organism evidence="5 6">
    <name type="scientific">Phocaeicola vulgatus</name>
    <name type="common">Bacteroides vulgatus</name>
    <dbReference type="NCBI Taxonomy" id="821"/>
    <lineage>
        <taxon>Bacteria</taxon>
        <taxon>Pseudomonadati</taxon>
        <taxon>Bacteroidota</taxon>
        <taxon>Bacteroidia</taxon>
        <taxon>Bacteroidales</taxon>
        <taxon>Bacteroidaceae</taxon>
        <taxon>Phocaeicola</taxon>
    </lineage>
</organism>
<comment type="caution">
    <text evidence="5">The sequence shown here is derived from an EMBL/GenBank/DDBJ whole genome shotgun (WGS) entry which is preliminary data.</text>
</comment>
<keyword evidence="5" id="KW-0540">Nuclease</keyword>
<keyword evidence="5" id="KW-0255">Endonuclease</keyword>
<reference evidence="5 6" key="1">
    <citation type="submission" date="2020-04" db="EMBL/GenBank/DDBJ databases">
        <authorList>
            <person name="Pieper L."/>
        </authorList>
    </citation>
    <scope>NUCLEOTIDE SEQUENCE [LARGE SCALE GENOMIC DNA]</scope>
    <source>
        <strain evidence="5 6">B33</strain>
    </source>
</reference>
<evidence type="ECO:0000259" key="4">
    <source>
        <dbReference type="Pfam" id="PF01420"/>
    </source>
</evidence>
<evidence type="ECO:0000313" key="6">
    <source>
        <dbReference type="Proteomes" id="UP000524321"/>
    </source>
</evidence>
<dbReference type="EMBL" id="JABWDJ010000022">
    <property type="protein sequence ID" value="NVB73374.1"/>
    <property type="molecule type" value="Genomic_DNA"/>
</dbReference>
<dbReference type="SUPFAM" id="SSF116734">
    <property type="entry name" value="DNA methylase specificity domain"/>
    <property type="match status" value="2"/>
</dbReference>
<sequence>MINEICSEFKSGKNIKADSISENGEYPVFGGNGLRGYTASYNHEGLYVLIGRQGALCGNVRSVNGKTYITEHAIAAAGNEKSNTSFLHYLFLKMNLGQYSDQSAQPGLAVNKLLKLKVSLPPISEQEKIAKLLSLLDERIATQNKIIDKLQSLIKGIAQKIVHSNKPNVRLSECLECKSSTLQESEVCEQGTYPVYGANGIVGYLDNYNTESEAVYIIKDGSGVGTVSYVTGKCSATGTLNTLQAKEGYSLHYLYYLLKVFNFEPYKTGMAIPHIYFKDYGKAKVFCPSYTEQLQYARLLSAIDNKLSIEQNILTELSLQKQCLLRQMFI</sequence>
<dbReference type="AlphaFoldDB" id="A0A7Y6PCL7"/>
<dbReference type="Gene3D" id="1.10.287.1120">
    <property type="entry name" value="Bipartite methylase S protein"/>
    <property type="match status" value="1"/>
</dbReference>
<comment type="similarity">
    <text evidence="1">Belongs to the type-I restriction system S methylase family.</text>
</comment>
<dbReference type="Gene3D" id="3.90.220.20">
    <property type="entry name" value="DNA methylase specificity domains"/>
    <property type="match status" value="2"/>
</dbReference>
<dbReference type="InterPro" id="IPR044946">
    <property type="entry name" value="Restrct_endonuc_typeI_TRD_sf"/>
</dbReference>
<dbReference type="CDD" id="cd17266">
    <property type="entry name" value="RMtype1_S_Sau1132ORF3780P-TRD2-CR2_like"/>
    <property type="match status" value="1"/>
</dbReference>
<dbReference type="InterPro" id="IPR000055">
    <property type="entry name" value="Restrct_endonuc_typeI_TRD"/>
</dbReference>
<dbReference type="GO" id="GO:0004519">
    <property type="term" value="F:endonuclease activity"/>
    <property type="evidence" value="ECO:0007669"/>
    <property type="project" value="UniProtKB-KW"/>
</dbReference>
<keyword evidence="3" id="KW-0238">DNA-binding</keyword>
<dbReference type="PANTHER" id="PTHR30408">
    <property type="entry name" value="TYPE-1 RESTRICTION ENZYME ECOKI SPECIFICITY PROTEIN"/>
    <property type="match status" value="1"/>
</dbReference>
<name>A0A7Y6PCL7_PHOVU</name>
<protein>
    <submittedName>
        <fullName evidence="5">Restriction endonuclease subunit S</fullName>
    </submittedName>
</protein>
<proteinExistence type="inferred from homology"/>
<evidence type="ECO:0000313" key="5">
    <source>
        <dbReference type="EMBL" id="NVB73374.1"/>
    </source>
</evidence>
<accession>A0A7Y6PCL7</accession>
<evidence type="ECO:0000256" key="3">
    <source>
        <dbReference type="ARBA" id="ARBA00023125"/>
    </source>
</evidence>
<feature type="domain" description="Type I restriction modification DNA specificity" evidence="4">
    <location>
        <begin position="3"/>
        <end position="151"/>
    </location>
</feature>
<dbReference type="Pfam" id="PF01420">
    <property type="entry name" value="Methylase_S"/>
    <property type="match status" value="2"/>
</dbReference>
<gene>
    <name evidence="5" type="ORF">HUV05_07540</name>
</gene>
<dbReference type="Proteomes" id="UP000524321">
    <property type="component" value="Unassembled WGS sequence"/>
</dbReference>
<evidence type="ECO:0000256" key="1">
    <source>
        <dbReference type="ARBA" id="ARBA00010923"/>
    </source>
</evidence>
<dbReference type="InterPro" id="IPR052021">
    <property type="entry name" value="Type-I_RS_S_subunit"/>
</dbReference>